<name>A0ABR4YIA4_9BACT</name>
<dbReference type="InterPro" id="IPR050180">
    <property type="entry name" value="RNR_Ribonuclease"/>
</dbReference>
<accession>A0ABR4YIA4</accession>
<evidence type="ECO:0000256" key="1">
    <source>
        <dbReference type="ARBA" id="ARBA00001849"/>
    </source>
</evidence>
<dbReference type="Gene3D" id="2.40.50.140">
    <property type="entry name" value="Nucleic acid-binding proteins"/>
    <property type="match status" value="2"/>
</dbReference>
<evidence type="ECO:0000313" key="11">
    <source>
        <dbReference type="EMBL" id="KHE41990.1"/>
    </source>
</evidence>
<dbReference type="HAMAP" id="MF_01895">
    <property type="entry name" value="RNase_R"/>
    <property type="match status" value="1"/>
</dbReference>
<dbReference type="EMBL" id="JRGF01000007">
    <property type="protein sequence ID" value="KHE41990.1"/>
    <property type="molecule type" value="Genomic_DNA"/>
</dbReference>
<evidence type="ECO:0000256" key="6">
    <source>
        <dbReference type="ARBA" id="ARBA00022839"/>
    </source>
</evidence>
<evidence type="ECO:0000256" key="7">
    <source>
        <dbReference type="ARBA" id="ARBA00022884"/>
    </source>
</evidence>
<organism evidence="11 12">
    <name type="scientific">Alistipes inops</name>
    <dbReference type="NCBI Taxonomy" id="1501391"/>
    <lineage>
        <taxon>Bacteria</taxon>
        <taxon>Pseudomonadati</taxon>
        <taxon>Bacteroidota</taxon>
        <taxon>Bacteroidia</taxon>
        <taxon>Bacteroidales</taxon>
        <taxon>Rikenellaceae</taxon>
        <taxon>Alistipes</taxon>
    </lineage>
</organism>
<keyword evidence="6 8" id="KW-0269">Exonuclease</keyword>
<dbReference type="Proteomes" id="UP000030889">
    <property type="component" value="Unassembled WGS sequence"/>
</dbReference>
<sequence>MSKKKTEGGPKGTPKRRGADRSAVIAELFRSFPGKQYTIKNLAAASGGNDKEGRYRTKEIVDAMVKEGVVVEALPGKYRLSTSQMPSYEGVVDLVPSGAAYVKVEGFDKDVYIDGRNTNHALQDDVVKLVVIRRKRNGDPEGEITEIVKRADRQYVGRVELTRNHAFVRVDSRKMPYDIFVYTKGMELHDGDKVVVKIKEWPADTKSPTGEIIDVLGPAGDNDTEMHAILAEFNLPYKYPEEVEKAADAIPELIPAEEIARRRDFRGVTTFTIDPADAKDFDDALSIRPVGENRWEVGVHIADVTYYVQEESIIEAEGRERATSVYLVDRTIPMLPEKLSNYLCSLRPDEEKLCFSAVFEMDADLNITNEWLGRTVIRSDRRFTYEEAQRIIETGEGDFREEVLTLNMLAQKMRAERFRNGAITFGREEAKFTLDEQGKPTGVYFKVQKEANQLIEEFMLLANRKVAEFVGKKRGKGANAERTFVYRVHDKPDPDKLERFSNFILKFGYYFKPDAKGKEISREINRLLKEIKGKSEENVISTLAIRSMAKAYYSTDNIGHYGLAFPYYTHFTSPIRRYPDMMVHRLLARYLAGGKSPDVAFYNEQCEHSSDMEVVAAEAERTSVKYKMVEFMEDKIGQEFDGVISGVTEWGVYVELDDTHIEGMVSTRDITDDVYSFDEENYALRGHRTGRTLTLGENVRIRVKNADLARKLLDFELVGTIEFGTGRLHPMGQAAAGKQGGAPDRQPGKSRGRHRR</sequence>
<reference evidence="11 12" key="1">
    <citation type="submission" date="2014-09" db="EMBL/GenBank/DDBJ databases">
        <title>Alistipes sp. 627, sp. nov., a novel member of the family Rikenellaceae isolated from human faeces.</title>
        <authorList>
            <person name="Shkoporov A.N."/>
            <person name="Chaplin A.V."/>
            <person name="Motuzova O.V."/>
            <person name="Kafarskaia L.I."/>
            <person name="Khokhlova E.V."/>
            <person name="Efimov B.A."/>
        </authorList>
    </citation>
    <scope>NUCLEOTIDE SEQUENCE [LARGE SCALE GENOMIC DNA]</scope>
    <source>
        <strain evidence="11 12">627</strain>
    </source>
</reference>
<dbReference type="PANTHER" id="PTHR23355:SF9">
    <property type="entry name" value="DIS3-LIKE EXONUCLEASE 2"/>
    <property type="match status" value="1"/>
</dbReference>
<comment type="caution">
    <text evidence="11">The sequence shown here is derived from an EMBL/GenBank/DDBJ whole genome shotgun (WGS) entry which is preliminary data.</text>
</comment>
<comment type="function">
    <text evidence="8">3'-5' exoribonuclease that releases 5'-nucleoside monophosphates and is involved in maturation of structured RNAs.</text>
</comment>
<dbReference type="CDD" id="cd04471">
    <property type="entry name" value="S1_RNase_R"/>
    <property type="match status" value="1"/>
</dbReference>
<dbReference type="SMART" id="SM00316">
    <property type="entry name" value="S1"/>
    <property type="match status" value="1"/>
</dbReference>
<evidence type="ECO:0000256" key="3">
    <source>
        <dbReference type="ARBA" id="ARBA00022490"/>
    </source>
</evidence>
<evidence type="ECO:0000256" key="2">
    <source>
        <dbReference type="ARBA" id="ARBA00004496"/>
    </source>
</evidence>
<evidence type="ECO:0000259" key="10">
    <source>
        <dbReference type="PROSITE" id="PS50126"/>
    </source>
</evidence>
<dbReference type="Gene3D" id="2.40.50.700">
    <property type="match status" value="1"/>
</dbReference>
<dbReference type="PROSITE" id="PS01175">
    <property type="entry name" value="RIBONUCLEASE_II"/>
    <property type="match status" value="1"/>
</dbReference>
<feature type="region of interest" description="Disordered" evidence="9">
    <location>
        <begin position="1"/>
        <end position="20"/>
    </location>
</feature>
<dbReference type="InterPro" id="IPR022966">
    <property type="entry name" value="RNase_II/R_CS"/>
</dbReference>
<keyword evidence="7 8" id="KW-0694">RNA-binding</keyword>
<dbReference type="SMART" id="SM00955">
    <property type="entry name" value="RNB"/>
    <property type="match status" value="1"/>
</dbReference>
<dbReference type="InterPro" id="IPR004476">
    <property type="entry name" value="RNase_II/RNase_R"/>
</dbReference>
<feature type="region of interest" description="Disordered" evidence="9">
    <location>
        <begin position="730"/>
        <end position="756"/>
    </location>
</feature>
<dbReference type="Pfam" id="PF08206">
    <property type="entry name" value="OB_RNB"/>
    <property type="match status" value="1"/>
</dbReference>
<evidence type="ECO:0000256" key="8">
    <source>
        <dbReference type="HAMAP-Rule" id="MF_01895"/>
    </source>
</evidence>
<keyword evidence="4 8" id="KW-0540">Nuclease</keyword>
<dbReference type="RefSeq" id="WP_035473471.1">
    <property type="nucleotide sequence ID" value="NZ_JRGF01000007.1"/>
</dbReference>
<dbReference type="NCBIfam" id="TIGR02063">
    <property type="entry name" value="RNase_R"/>
    <property type="match status" value="1"/>
</dbReference>
<feature type="domain" description="S1 motif" evidence="10">
    <location>
        <begin position="637"/>
        <end position="718"/>
    </location>
</feature>
<dbReference type="NCBIfam" id="TIGR00358">
    <property type="entry name" value="3_prime_RNase"/>
    <property type="match status" value="1"/>
</dbReference>
<keyword evidence="12" id="KW-1185">Reference proteome</keyword>
<gene>
    <name evidence="8" type="primary">rnr</name>
    <name evidence="11" type="ORF">LG35_07050</name>
</gene>
<dbReference type="InterPro" id="IPR001900">
    <property type="entry name" value="RNase_II/R"/>
</dbReference>
<comment type="subcellular location">
    <subcellularLocation>
        <location evidence="2 8">Cytoplasm</location>
    </subcellularLocation>
</comment>
<dbReference type="PROSITE" id="PS50126">
    <property type="entry name" value="S1"/>
    <property type="match status" value="1"/>
</dbReference>
<dbReference type="InterPro" id="IPR011805">
    <property type="entry name" value="RNase_R"/>
</dbReference>
<dbReference type="PANTHER" id="PTHR23355">
    <property type="entry name" value="RIBONUCLEASE"/>
    <property type="match status" value="1"/>
</dbReference>
<evidence type="ECO:0000256" key="5">
    <source>
        <dbReference type="ARBA" id="ARBA00022801"/>
    </source>
</evidence>
<comment type="similarity">
    <text evidence="8">Belongs to the RNR ribonuclease family. RNase R subfamily.</text>
</comment>
<keyword evidence="3 8" id="KW-0963">Cytoplasm</keyword>
<dbReference type="InterPro" id="IPR003029">
    <property type="entry name" value="S1_domain"/>
</dbReference>
<evidence type="ECO:0000256" key="9">
    <source>
        <dbReference type="SAM" id="MobiDB-lite"/>
    </source>
</evidence>
<dbReference type="InterPro" id="IPR012340">
    <property type="entry name" value="NA-bd_OB-fold"/>
</dbReference>
<dbReference type="Pfam" id="PF00575">
    <property type="entry name" value="S1"/>
    <property type="match status" value="1"/>
</dbReference>
<evidence type="ECO:0000256" key="4">
    <source>
        <dbReference type="ARBA" id="ARBA00022722"/>
    </source>
</evidence>
<keyword evidence="5 8" id="KW-0378">Hydrolase</keyword>
<dbReference type="EC" id="3.1.13.1" evidence="8"/>
<dbReference type="SUPFAM" id="SSF50249">
    <property type="entry name" value="Nucleic acid-binding proteins"/>
    <property type="match status" value="3"/>
</dbReference>
<dbReference type="Pfam" id="PF17876">
    <property type="entry name" value="CSD2"/>
    <property type="match status" value="1"/>
</dbReference>
<comment type="catalytic activity">
    <reaction evidence="1 8">
        <text>Exonucleolytic cleavage in the 3'- to 5'-direction to yield nucleoside 5'-phosphates.</text>
        <dbReference type="EC" id="3.1.13.1"/>
    </reaction>
</comment>
<dbReference type="InterPro" id="IPR013223">
    <property type="entry name" value="RNase_B_OB_dom"/>
</dbReference>
<evidence type="ECO:0000313" key="12">
    <source>
        <dbReference type="Proteomes" id="UP000030889"/>
    </source>
</evidence>
<dbReference type="InterPro" id="IPR040476">
    <property type="entry name" value="CSD2"/>
</dbReference>
<protein>
    <recommendedName>
        <fullName evidence="8">Ribonuclease R</fullName>
        <shortName evidence="8">RNase R</shortName>
        <ecNumber evidence="8">3.1.13.1</ecNumber>
    </recommendedName>
</protein>
<proteinExistence type="inferred from homology"/>
<dbReference type="Pfam" id="PF00773">
    <property type="entry name" value="RNB"/>
    <property type="match status" value="1"/>
</dbReference>